<dbReference type="AlphaFoldDB" id="A0A0K8SLL1"/>
<feature type="chain" id="PRO_5012384631" evidence="1">
    <location>
        <begin position="16"/>
        <end position="116"/>
    </location>
</feature>
<evidence type="ECO:0000256" key="1">
    <source>
        <dbReference type="SAM" id="SignalP"/>
    </source>
</evidence>
<sequence>MFALCMSGLLAVAATEDIDESLKFMGVLMGELVAIGLATFVSEGMIQGFADVSSSIYDLPWYEYSKRGGQRIHLMTAMCSFRGLRTVFGYELTLQHFGDVLNASYKYYNLLLLTMK</sequence>
<reference evidence="2" key="1">
    <citation type="submission" date="2014-09" db="EMBL/GenBank/DDBJ databases">
        <authorList>
            <person name="Magalhaes I.L.F."/>
            <person name="Oliveira U."/>
            <person name="Santos F.R."/>
            <person name="Vidigal T.H.D.A."/>
            <person name="Brescovit A.D."/>
            <person name="Santos A.J."/>
        </authorList>
    </citation>
    <scope>NUCLEOTIDE SEQUENCE</scope>
</reference>
<protein>
    <submittedName>
        <fullName evidence="2">Uncharacterized protein</fullName>
    </submittedName>
</protein>
<accession>A0A0K8SLL1</accession>
<keyword evidence="1" id="KW-0732">Signal</keyword>
<feature type="signal peptide" evidence="1">
    <location>
        <begin position="1"/>
        <end position="15"/>
    </location>
</feature>
<proteinExistence type="predicted"/>
<evidence type="ECO:0000313" key="2">
    <source>
        <dbReference type="EMBL" id="JAG53685.1"/>
    </source>
</evidence>
<name>A0A0K8SLL1_LYGHE</name>
<organism evidence="2">
    <name type="scientific">Lygus hesperus</name>
    <name type="common">Western plant bug</name>
    <dbReference type="NCBI Taxonomy" id="30085"/>
    <lineage>
        <taxon>Eukaryota</taxon>
        <taxon>Metazoa</taxon>
        <taxon>Ecdysozoa</taxon>
        <taxon>Arthropoda</taxon>
        <taxon>Hexapoda</taxon>
        <taxon>Insecta</taxon>
        <taxon>Pterygota</taxon>
        <taxon>Neoptera</taxon>
        <taxon>Paraneoptera</taxon>
        <taxon>Hemiptera</taxon>
        <taxon>Heteroptera</taxon>
        <taxon>Panheteroptera</taxon>
        <taxon>Cimicomorpha</taxon>
        <taxon>Miridae</taxon>
        <taxon>Mirini</taxon>
        <taxon>Lygus</taxon>
    </lineage>
</organism>
<dbReference type="EMBL" id="GBRD01012139">
    <property type="protein sequence ID" value="JAG53685.1"/>
    <property type="molecule type" value="Transcribed_RNA"/>
</dbReference>